<feature type="region of interest" description="Disordered" evidence="1">
    <location>
        <begin position="248"/>
        <end position="267"/>
    </location>
</feature>
<reference evidence="5" key="2">
    <citation type="submission" date="2025-08" db="UniProtKB">
        <authorList>
            <consortium name="RefSeq"/>
        </authorList>
    </citation>
    <scope>IDENTIFICATION</scope>
</reference>
<accession>A0ABM4BFG1</accession>
<dbReference type="InterPro" id="IPR001283">
    <property type="entry name" value="CRISP-related"/>
</dbReference>
<feature type="compositionally biased region" description="Polar residues" evidence="1">
    <location>
        <begin position="1267"/>
        <end position="1280"/>
    </location>
</feature>
<dbReference type="SUPFAM" id="SSF55797">
    <property type="entry name" value="PR-1-like"/>
    <property type="match status" value="8"/>
</dbReference>
<feature type="compositionally biased region" description="Low complexity" evidence="1">
    <location>
        <begin position="1465"/>
        <end position="1475"/>
    </location>
</feature>
<evidence type="ECO:0000313" key="5">
    <source>
        <dbReference type="RefSeq" id="XP_065647708.1"/>
    </source>
</evidence>
<protein>
    <submittedName>
        <fullName evidence="5">Uncharacterized protein LOC105846415 isoform X3</fullName>
    </submittedName>
</protein>
<reference evidence="4" key="1">
    <citation type="submission" date="2025-05" db="UniProtKB">
        <authorList>
            <consortium name="RefSeq"/>
        </authorList>
    </citation>
    <scope>NUCLEOTIDE SEQUENCE [LARGE SCALE GENOMIC DNA]</scope>
</reference>
<dbReference type="CDD" id="cd05382">
    <property type="entry name" value="CAP_GAPR1-like"/>
    <property type="match status" value="8"/>
</dbReference>
<feature type="region of interest" description="Disordered" evidence="1">
    <location>
        <begin position="1050"/>
        <end position="1071"/>
    </location>
</feature>
<feature type="domain" description="SCP" evidence="3">
    <location>
        <begin position="1703"/>
        <end position="1842"/>
    </location>
</feature>
<evidence type="ECO:0000313" key="4">
    <source>
        <dbReference type="Proteomes" id="UP001652625"/>
    </source>
</evidence>
<feature type="domain" description="SCP" evidence="3">
    <location>
        <begin position="1494"/>
        <end position="1633"/>
    </location>
</feature>
<feature type="region of interest" description="Disordered" evidence="1">
    <location>
        <begin position="1465"/>
        <end position="1489"/>
    </location>
</feature>
<feature type="domain" description="SCP" evidence="3">
    <location>
        <begin position="1912"/>
        <end position="2051"/>
    </location>
</feature>
<feature type="domain" description="SCP" evidence="3">
    <location>
        <begin position="461"/>
        <end position="600"/>
    </location>
</feature>
<dbReference type="RefSeq" id="XP_065647708.1">
    <property type="nucleotide sequence ID" value="XM_065791636.1"/>
</dbReference>
<feature type="compositionally biased region" description="Polar residues" evidence="1">
    <location>
        <begin position="1894"/>
        <end position="1907"/>
    </location>
</feature>
<feature type="domain" description="SCP" evidence="3">
    <location>
        <begin position="868"/>
        <end position="1006"/>
    </location>
</feature>
<feature type="region of interest" description="Disordered" evidence="1">
    <location>
        <begin position="1672"/>
        <end position="1698"/>
    </location>
</feature>
<organism evidence="4 5">
    <name type="scientific">Hydra vulgaris</name>
    <name type="common">Hydra</name>
    <name type="synonym">Hydra attenuata</name>
    <dbReference type="NCBI Taxonomy" id="6087"/>
    <lineage>
        <taxon>Eukaryota</taxon>
        <taxon>Metazoa</taxon>
        <taxon>Cnidaria</taxon>
        <taxon>Hydrozoa</taxon>
        <taxon>Hydroidolina</taxon>
        <taxon>Anthoathecata</taxon>
        <taxon>Aplanulata</taxon>
        <taxon>Hydridae</taxon>
        <taxon>Hydra</taxon>
    </lineage>
</organism>
<keyword evidence="4" id="KW-1185">Reference proteome</keyword>
<dbReference type="InterPro" id="IPR035940">
    <property type="entry name" value="CAP_sf"/>
</dbReference>
<sequence>MFYNFLLITMLIEFVTLKAHNDHHLYSTPDKHKVLRFYSAPDKHEISGIYSAHKDHKTPGIYNAPNSHEISMIHSTEDGSKLSNKKSMLNMKNLYNVKKNIPSNIKKFKAITIQNMGSSKHRNKSLKTIADSANNYSTWITWQIRNQIRNNNSESYLSYSNIKKDNIKLNSLKRICNLTPLKNTQGISNEFMNDHAGIRQERKQKKLDKYCELMMKQFNNFKKVFRPVKKAYKKKSSITKKYTKSLDKQMSSKNNIKSSRKSDVEKDVENANEVLNKIYKEPYIQLEPITYGDDENFENNAAEFKNPYDIENLAYVCDLKDPKMEAKQKMKDWYSKFCEKIIGNNLNNGDEHFHNEKWKPNHAKVCKYIAERYKFVGDSQDQLYTDSILTPCDDINYLMYSKYGDNTLMYSSHEDNTFFNDSNSDETSYLIEPLKSPMDIKNIQNNGLLNSLIHLKESEKSANDQVGLEAHNIFRKIHGVADLLIDTQLTIFAQKQATYLASIQTLKPDLVTDEGSNVAYGCYSDEGDISTTEAVIKWYFEVCKSQYVFGSEGSLENKHFTQLVWRGSKYFGMGKAVSKKNGLFCTYIVALYKPHGNIMSQYKENVLPGLFQLDNPCSKLESLLAQSKSFNYVSIINDYQVIDESGKESNAIRIEENDQVTFFQHGLQLHNIFRKIHGVADLQLDMELSEYAKKYAAKLAILQVLKPSNIEDEGENLAYKCDKKEMTAEDAVKEWYSEVCQHSYNFGGEGSQDTAHFTQVVWKSSTYFGMGKATFKKDGLICTYIVARYKPQGNIVFKYKENVISGSFDSTRTCSNLDSYVSSMTQVSGFDGVSGIAAGDSATSTFDSQTSDGSLNLLGKQHDLNANRFDQIGLRAHNVFRKIHEVPELQLNAELSISAQKYAVYLSDIQTLQHSNVAGEGENLGFQCFSNEKEASAANIVKNWYSEVCKHNYNFSGAGSQDTAHFTQVVWKSSIYFGMGTATSNKDNMICTYFVARYIPSGNIDSEYKQNVLSGSFDSTSTCSNLDSLASSATQSSGFIRIAGIKNKYSKTSTSDSQNGDGSLNSLGNQNDLNANEFDQVGLRAHNVFRKIHNVPELQLNAELSASAQKYAVYLSSIQRLQHSNVADEGENLGFQCFSDEKEASAANIVKDWYSEVCQHNYNFGGEGSQNTAHFTQVVWKSSTLFGMGKATSEKDGLICTYFVARYKPRGNIVSKYKENVLAGSFDSTSTCSNLDSLASSAMQVSGSDGVAGVAAGGSATSTSDSQNGDGSLNSLGNQNDLNANEFDQVGLRAHNVFRKIHNVPELQLNAELSASAQKYAVYLSSIQRLQHSNVADEGENLGFQCFSDEKEASAANIVKDWYSEVCQHNYNFGGEGSQNTAHFTQVVWKSSTLFGMGKATSEKDGLICTYFVARYKPRGNIVSKYKENVLAGSFDSTSTCSNLDSLASSAMQVSGSDGVAGVAAGGSATSTSDSQNGDGSLNSLGNQNDLNANKFDQVGLRAHNVFRKIHNVPELQLNAELSASAQKYAVYLSSIQRLQHSNVADEGENLGFQCFSDEKEASAANIVKDWYSEVCQHNYNFGGEGSQNTAHFTQVVWKSSTLFGMGKATSEKDGLICTYFVARYKPRGNIVSKYKENVLAGSFDSTSTCSNLDSLASSAMQVSGSDGVAGVAAGGSATSTSDSQNGDGSLNSLGNQNDLNANEFDQVGLRAHNVFRKIHNVPELQLNAELSASAQKYAVYLSSIQRLQHSNVADEGENLGFQCFSDEKEASAANIVKDWYSEVCQHNYNFGGEGSQNTAHFTQVVWKSSTLFGMGKATSEKDGLICTYFVARYKPRGNIVSKYKENVLAGSFDSTSTCSNLDSLASSAMQVSGSDGVAGVAAGGSATSTSDSQNGDGSLNSLGNQNDLNANEFDQVGLRAHNVFRKIHNVPELQLNAELSASAQKYAVYLSSIQRLQHSNVADEGENLGFQCFSDKKVISASFFVKEWYSEVCKKEYEFCREGSPDTSHFTQVIWRESTALGMGKTTIELNGMSCVYVVARYKPRGNVVSQYATNVLRGMFNFKKTCESLDSLLTGLDISSTVESNVYEVPLIFSKDGNNELMEKEKPVSVTIEKESLNKVMKDALNDTLLFTKSLNDNNNNFKSFRKSVNDSAHAKFRSLKSRRKNKIKVKEMSDNINNFLKTNSKKKKLYRIRIIKKYKKRYYR</sequence>
<name>A0ABM4BFG1_HYDVU</name>
<dbReference type="GeneID" id="105846415"/>
<feature type="region of interest" description="Disordered" evidence="1">
    <location>
        <begin position="1883"/>
        <end position="1907"/>
    </location>
</feature>
<feature type="compositionally biased region" description="Low complexity" evidence="1">
    <location>
        <begin position="1883"/>
        <end position="1893"/>
    </location>
</feature>
<feature type="compositionally biased region" description="Low complexity" evidence="1">
    <location>
        <begin position="1672"/>
        <end position="1684"/>
    </location>
</feature>
<feature type="compositionally biased region" description="Polar residues" evidence="1">
    <location>
        <begin position="1476"/>
        <end position="1489"/>
    </location>
</feature>
<evidence type="ECO:0000256" key="1">
    <source>
        <dbReference type="SAM" id="MobiDB-lite"/>
    </source>
</evidence>
<feature type="region of interest" description="Disordered" evidence="1">
    <location>
        <begin position="1254"/>
        <end position="1280"/>
    </location>
</feature>
<evidence type="ECO:0000259" key="3">
    <source>
        <dbReference type="SMART" id="SM00198"/>
    </source>
</evidence>
<dbReference type="Pfam" id="PF00188">
    <property type="entry name" value="CAP"/>
    <property type="match status" value="8"/>
</dbReference>
<dbReference type="Gene3D" id="3.40.33.10">
    <property type="entry name" value="CAP"/>
    <property type="match status" value="8"/>
</dbReference>
<feature type="domain" description="SCP" evidence="3">
    <location>
        <begin position="1076"/>
        <end position="1215"/>
    </location>
</feature>
<feature type="compositionally biased region" description="Polar residues" evidence="1">
    <location>
        <begin position="1685"/>
        <end position="1698"/>
    </location>
</feature>
<feature type="signal peptide" evidence="2">
    <location>
        <begin position="1"/>
        <end position="19"/>
    </location>
</feature>
<feature type="compositionally biased region" description="Low complexity" evidence="1">
    <location>
        <begin position="1254"/>
        <end position="1266"/>
    </location>
</feature>
<gene>
    <name evidence="5" type="primary">LOC105846415</name>
</gene>
<dbReference type="InterPro" id="IPR014044">
    <property type="entry name" value="CAP_dom"/>
</dbReference>
<evidence type="ECO:0000256" key="2">
    <source>
        <dbReference type="SAM" id="SignalP"/>
    </source>
</evidence>
<feature type="chain" id="PRO_5045153413" evidence="2">
    <location>
        <begin position="20"/>
        <end position="2207"/>
    </location>
</feature>
<dbReference type="InterPro" id="IPR034113">
    <property type="entry name" value="SCP_GAPR1-like"/>
</dbReference>
<proteinExistence type="predicted"/>
<dbReference type="SMART" id="SM00198">
    <property type="entry name" value="SCP"/>
    <property type="match status" value="8"/>
</dbReference>
<feature type="domain" description="SCP" evidence="3">
    <location>
        <begin position="661"/>
        <end position="797"/>
    </location>
</feature>
<keyword evidence="2" id="KW-0732">Signal</keyword>
<dbReference type="Proteomes" id="UP001652625">
    <property type="component" value="Chromosome 02"/>
</dbReference>
<dbReference type="PANTHER" id="PTHR10334">
    <property type="entry name" value="CYSTEINE-RICH SECRETORY PROTEIN-RELATED"/>
    <property type="match status" value="1"/>
</dbReference>
<feature type="domain" description="SCP" evidence="3">
    <location>
        <begin position="1285"/>
        <end position="1424"/>
    </location>
</feature>